<feature type="transmembrane region" description="Helical" evidence="8">
    <location>
        <begin position="111"/>
        <end position="131"/>
    </location>
</feature>
<feature type="transmembrane region" description="Helical" evidence="8">
    <location>
        <begin position="82"/>
        <end position="99"/>
    </location>
</feature>
<evidence type="ECO:0000256" key="8">
    <source>
        <dbReference type="SAM" id="Phobius"/>
    </source>
</evidence>
<evidence type="ECO:0000256" key="6">
    <source>
        <dbReference type="ARBA" id="ARBA00022989"/>
    </source>
</evidence>
<dbReference type="Gene3D" id="1.10.3470.10">
    <property type="entry name" value="ABC transporter involved in vitamin B12 uptake, BtuC"/>
    <property type="match status" value="1"/>
</dbReference>
<reference evidence="9 10" key="2">
    <citation type="submission" date="2007-06" db="EMBL/GenBank/DDBJ databases">
        <title>Draft genome sequence of Pseudoflavonifractor capillosus ATCC 29799.</title>
        <authorList>
            <person name="Sudarsanam P."/>
            <person name="Ley R."/>
            <person name="Guruge J."/>
            <person name="Turnbaugh P.J."/>
            <person name="Mahowald M."/>
            <person name="Liep D."/>
            <person name="Gordon J."/>
        </authorList>
    </citation>
    <scope>NUCLEOTIDE SEQUENCE [LARGE SCALE GENOMIC DNA]</scope>
    <source>
        <strain evidence="9 10">ATCC 29799</strain>
    </source>
</reference>
<comment type="similarity">
    <text evidence="2">Belongs to the binding-protein-dependent transport system permease family. FecCD subfamily.</text>
</comment>
<evidence type="ECO:0000256" key="2">
    <source>
        <dbReference type="ARBA" id="ARBA00007935"/>
    </source>
</evidence>
<dbReference type="EMBL" id="AAXG02000007">
    <property type="protein sequence ID" value="EDN01164.1"/>
    <property type="molecule type" value="Genomic_DNA"/>
</dbReference>
<dbReference type="eggNOG" id="COG0609">
    <property type="taxonomic scope" value="Bacteria"/>
</dbReference>
<feature type="transmembrane region" description="Helical" evidence="8">
    <location>
        <begin position="214"/>
        <end position="233"/>
    </location>
</feature>
<gene>
    <name evidence="9" type="ORF">BACCAP_01105</name>
</gene>
<evidence type="ECO:0000313" key="9">
    <source>
        <dbReference type="EMBL" id="EDN01164.1"/>
    </source>
</evidence>
<dbReference type="AlphaFoldDB" id="A6NSC6"/>
<dbReference type="GO" id="GO:0033214">
    <property type="term" value="P:siderophore-iron import into cell"/>
    <property type="evidence" value="ECO:0007669"/>
    <property type="project" value="TreeGrafter"/>
</dbReference>
<dbReference type="Proteomes" id="UP000003639">
    <property type="component" value="Unassembled WGS sequence"/>
</dbReference>
<dbReference type="OrthoDB" id="9792889at2"/>
<feature type="transmembrane region" description="Helical" evidence="8">
    <location>
        <begin position="171"/>
        <end position="193"/>
    </location>
</feature>
<reference evidence="9 10" key="1">
    <citation type="submission" date="2007-04" db="EMBL/GenBank/DDBJ databases">
        <authorList>
            <person name="Fulton L."/>
            <person name="Clifton S."/>
            <person name="Fulton B."/>
            <person name="Xu J."/>
            <person name="Minx P."/>
            <person name="Pepin K.H."/>
            <person name="Johnson M."/>
            <person name="Thiruvilangam P."/>
            <person name="Bhonagiri V."/>
            <person name="Nash W.E."/>
            <person name="Mardis E.R."/>
            <person name="Wilson R.K."/>
        </authorList>
    </citation>
    <scope>NUCLEOTIDE SEQUENCE [LARGE SCALE GENOMIC DNA]</scope>
    <source>
        <strain evidence="9 10">ATCC 29799</strain>
    </source>
</reference>
<dbReference type="SUPFAM" id="SSF81345">
    <property type="entry name" value="ABC transporter involved in vitamin B12 uptake, BtuC"/>
    <property type="match status" value="1"/>
</dbReference>
<name>A6NSC6_9FIRM</name>
<keyword evidence="4" id="KW-1003">Cell membrane</keyword>
<dbReference type="GO" id="GO:0005886">
    <property type="term" value="C:plasma membrane"/>
    <property type="evidence" value="ECO:0007669"/>
    <property type="project" value="UniProtKB-SubCell"/>
</dbReference>
<dbReference type="GO" id="GO:0022857">
    <property type="term" value="F:transmembrane transporter activity"/>
    <property type="evidence" value="ECO:0007669"/>
    <property type="project" value="InterPro"/>
</dbReference>
<feature type="transmembrane region" description="Helical" evidence="8">
    <location>
        <begin position="302"/>
        <end position="325"/>
    </location>
</feature>
<dbReference type="PANTHER" id="PTHR30472">
    <property type="entry name" value="FERRIC ENTEROBACTIN TRANSPORT SYSTEM PERMEASE PROTEIN"/>
    <property type="match status" value="1"/>
</dbReference>
<keyword evidence="10" id="KW-1185">Reference proteome</keyword>
<dbReference type="CDD" id="cd06550">
    <property type="entry name" value="TM_ABC_iron-siderophores_like"/>
    <property type="match status" value="1"/>
</dbReference>
<comment type="subcellular location">
    <subcellularLocation>
        <location evidence="1">Cell membrane</location>
        <topology evidence="1">Multi-pass membrane protein</topology>
    </subcellularLocation>
</comment>
<keyword evidence="3" id="KW-0813">Transport</keyword>
<dbReference type="FunFam" id="1.10.3470.10:FF:000001">
    <property type="entry name" value="Vitamin B12 ABC transporter permease BtuC"/>
    <property type="match status" value="1"/>
</dbReference>
<sequence>MGNMRRKQGILGGKSAWGAAVVLLVLLGLSLVAAVTFGTIALPVGDVYRVIGYALLGVGDPAVWGPGTAIHDVVLLIRLPRLVLAVAVGAGLSVCGAVMQAVVKNPLADPYVLGISSGASLGASAAILLGVGAALGSGYVGIVGALGAFAVSLAVVAIANIGGRANAVKLLLAGTALSSVCGALSNFIIYFADNDHALTQVVHWSMGSMAAADWESNCIIGAVVLLGVLFFWSQARNLNLMLLGDETAITLGTDMHRWRLLYLLVSSAMIGFVVYKAGMIGFVGLVIPHVVRMIFGTDHRKLIPLSALLGALFLLWADVLCRVVLPGNELPIGILTAMVGAPVFIYLMIRKQYGFGGREG</sequence>
<organism evidence="9 10">
    <name type="scientific">Pseudoflavonifractor capillosus ATCC 29799</name>
    <dbReference type="NCBI Taxonomy" id="411467"/>
    <lineage>
        <taxon>Bacteria</taxon>
        <taxon>Bacillati</taxon>
        <taxon>Bacillota</taxon>
        <taxon>Clostridia</taxon>
        <taxon>Eubacteriales</taxon>
        <taxon>Oscillospiraceae</taxon>
        <taxon>Pseudoflavonifractor</taxon>
    </lineage>
</organism>
<feature type="transmembrane region" description="Helical" evidence="8">
    <location>
        <begin position="138"/>
        <end position="159"/>
    </location>
</feature>
<proteinExistence type="inferred from homology"/>
<accession>A6NSC6</accession>
<evidence type="ECO:0000256" key="3">
    <source>
        <dbReference type="ARBA" id="ARBA00022448"/>
    </source>
</evidence>
<dbReference type="InterPro" id="IPR037294">
    <property type="entry name" value="ABC_BtuC-like"/>
</dbReference>
<feature type="transmembrane region" description="Helical" evidence="8">
    <location>
        <begin position="260"/>
        <end position="290"/>
    </location>
</feature>
<dbReference type="Pfam" id="PF01032">
    <property type="entry name" value="FecCD"/>
    <property type="match status" value="1"/>
</dbReference>
<evidence type="ECO:0000256" key="7">
    <source>
        <dbReference type="ARBA" id="ARBA00023136"/>
    </source>
</evidence>
<dbReference type="InterPro" id="IPR000522">
    <property type="entry name" value="ABC_transptr_permease_BtuC"/>
</dbReference>
<evidence type="ECO:0000256" key="5">
    <source>
        <dbReference type="ARBA" id="ARBA00022692"/>
    </source>
</evidence>
<dbReference type="RefSeq" id="WP_006571653.1">
    <property type="nucleotide sequence ID" value="NZ_AAXG02000007.1"/>
</dbReference>
<evidence type="ECO:0000256" key="1">
    <source>
        <dbReference type="ARBA" id="ARBA00004651"/>
    </source>
</evidence>
<protein>
    <submittedName>
        <fullName evidence="9">Iron chelate uptake ABC transporter, FeCT family, permease protein</fullName>
    </submittedName>
</protein>
<comment type="caution">
    <text evidence="9">The sequence shown here is derived from an EMBL/GenBank/DDBJ whole genome shotgun (WGS) entry which is preliminary data.</text>
</comment>
<keyword evidence="6 8" id="KW-1133">Transmembrane helix</keyword>
<evidence type="ECO:0000256" key="4">
    <source>
        <dbReference type="ARBA" id="ARBA00022475"/>
    </source>
</evidence>
<feature type="transmembrane region" description="Helical" evidence="8">
    <location>
        <begin position="331"/>
        <end position="349"/>
    </location>
</feature>
<dbReference type="PANTHER" id="PTHR30472:SF25">
    <property type="entry name" value="ABC TRANSPORTER PERMEASE PROTEIN MJ0876-RELATED"/>
    <property type="match status" value="1"/>
</dbReference>
<dbReference type="STRING" id="411467.BACCAP_01105"/>
<keyword evidence="5 8" id="KW-0812">Transmembrane</keyword>
<keyword evidence="7 8" id="KW-0472">Membrane</keyword>
<evidence type="ECO:0000313" key="10">
    <source>
        <dbReference type="Proteomes" id="UP000003639"/>
    </source>
</evidence>